<keyword evidence="2" id="KW-1185">Reference proteome</keyword>
<dbReference type="InterPro" id="IPR009351">
    <property type="entry name" value="AlkZ-like"/>
</dbReference>
<gene>
    <name evidence="1" type="ORF">Phou_071970</name>
</gene>
<dbReference type="PANTHER" id="PTHR30528">
    <property type="entry name" value="CYTOPLASMIC PROTEIN"/>
    <property type="match status" value="1"/>
</dbReference>
<dbReference type="RefSeq" id="WP_246274055.1">
    <property type="nucleotide sequence ID" value="NZ_BAABGO010000004.1"/>
</dbReference>
<accession>A0A6V8KMQ9</accession>
<organism evidence="1 2">
    <name type="scientific">Phytohabitans houttuyneae</name>
    <dbReference type="NCBI Taxonomy" id="1076126"/>
    <lineage>
        <taxon>Bacteria</taxon>
        <taxon>Bacillati</taxon>
        <taxon>Actinomycetota</taxon>
        <taxon>Actinomycetes</taxon>
        <taxon>Micromonosporales</taxon>
        <taxon>Micromonosporaceae</taxon>
    </lineage>
</organism>
<sequence length="366" mass="40993">MVVHELSRQEARRIAVRAQLLDCARPSGMAQVVRHLTFLQVDWTSAVAPSADLVLWSRLGSAYRPAELARALETRSLVDLRGRIRPREDLALYTARMAAWEGRTGLKDWEVGQRAWVRANDACRRDILARLDVDGPLPASAFPDLCAVPWGSSGWNNNRNVGMLLDLMVRRGEVAVAGYDGRERLWDVAARVYPDEVVPEARAAHIRGERLLRSLGIARPRQSEDSADLGQVGEPARVAGVRGVWRVDPAQLGRPFQGRAALLSPLDRLVFDRRRMAELFEFDYAVEMYKPAAKRRWGYYALPILYGDRLVGKLDATADRKAGVLRVDAVHEDARFTKAMRAAVTAEIRDLARWLGLPLDLPGEFA</sequence>
<evidence type="ECO:0000313" key="2">
    <source>
        <dbReference type="Proteomes" id="UP000482800"/>
    </source>
</evidence>
<comment type="caution">
    <text evidence="1">The sequence shown here is derived from an EMBL/GenBank/DDBJ whole genome shotgun (WGS) entry which is preliminary data.</text>
</comment>
<dbReference type="AlphaFoldDB" id="A0A6V8KMQ9"/>
<evidence type="ECO:0008006" key="3">
    <source>
        <dbReference type="Google" id="ProtNLM"/>
    </source>
</evidence>
<evidence type="ECO:0000313" key="1">
    <source>
        <dbReference type="EMBL" id="GFJ83017.1"/>
    </source>
</evidence>
<dbReference type="PANTHER" id="PTHR30528:SF0">
    <property type="entry name" value="CYTOPLASMIC PROTEIN"/>
    <property type="match status" value="1"/>
</dbReference>
<dbReference type="EMBL" id="BLPF01000002">
    <property type="protein sequence ID" value="GFJ83017.1"/>
    <property type="molecule type" value="Genomic_DNA"/>
</dbReference>
<dbReference type="Proteomes" id="UP000482800">
    <property type="component" value="Unassembled WGS sequence"/>
</dbReference>
<name>A0A6V8KMQ9_9ACTN</name>
<reference evidence="1 2" key="1">
    <citation type="submission" date="2020-03" db="EMBL/GenBank/DDBJ databases">
        <title>Whole genome shotgun sequence of Phytohabitans houttuyneae NBRC 108639.</title>
        <authorList>
            <person name="Komaki H."/>
            <person name="Tamura T."/>
        </authorList>
    </citation>
    <scope>NUCLEOTIDE SEQUENCE [LARGE SCALE GENOMIC DNA]</scope>
    <source>
        <strain evidence="1 2">NBRC 108639</strain>
    </source>
</reference>
<proteinExistence type="predicted"/>
<reference evidence="1 2" key="2">
    <citation type="submission" date="2020-03" db="EMBL/GenBank/DDBJ databases">
        <authorList>
            <person name="Ichikawa N."/>
            <person name="Kimura A."/>
            <person name="Kitahashi Y."/>
            <person name="Uohara A."/>
        </authorList>
    </citation>
    <scope>NUCLEOTIDE SEQUENCE [LARGE SCALE GENOMIC DNA]</scope>
    <source>
        <strain evidence="1 2">NBRC 108639</strain>
    </source>
</reference>
<protein>
    <recommendedName>
        <fullName evidence="3">Winged helix-turn-helix domain-containing protein</fullName>
    </recommendedName>
</protein>
<dbReference type="Pfam" id="PF06224">
    <property type="entry name" value="AlkZ-like"/>
    <property type="match status" value="1"/>
</dbReference>